<proteinExistence type="predicted"/>
<evidence type="ECO:0000313" key="2">
    <source>
        <dbReference type="Proteomes" id="UP000594435"/>
    </source>
</evidence>
<protein>
    <submittedName>
        <fullName evidence="1">Uncharacterized protein</fullName>
    </submittedName>
</protein>
<reference evidence="1 2" key="1">
    <citation type="submission" date="2020-11" db="EMBL/GenBank/DDBJ databases">
        <title>Complete and Circularized Genome Assembly of a human isolate of Vibrio navarrensis biotype pommerensis with MiSeq and MinION Sequence Data.</title>
        <authorList>
            <person name="Schwartz K."/>
            <person name="Borowiak M."/>
            <person name="Deneke C."/>
            <person name="Balau V."/>
            <person name="Metelmann C."/>
            <person name="Strauch E."/>
        </authorList>
    </citation>
    <scope>NUCLEOTIDE SEQUENCE [LARGE SCALE GENOMIC DNA]</scope>
    <source>
        <strain evidence="1 2">20-VB00237</strain>
        <plasmid evidence="1 2">pVN20-VB00237</plasmid>
    </source>
</reference>
<keyword evidence="1" id="KW-0614">Plasmid</keyword>
<evidence type="ECO:0000313" key="1">
    <source>
        <dbReference type="EMBL" id="QPL56608.1"/>
    </source>
</evidence>
<dbReference type="Proteomes" id="UP000594435">
    <property type="component" value="Plasmid pVN20-VB00237"/>
</dbReference>
<dbReference type="EMBL" id="CP065219">
    <property type="protein sequence ID" value="QPL56608.1"/>
    <property type="molecule type" value="Genomic_DNA"/>
</dbReference>
<gene>
    <name evidence="1" type="ORF">I3X05_23495</name>
</gene>
<dbReference type="RefSeq" id="WP_045570755.1">
    <property type="nucleotide sequence ID" value="NZ_CP065219.1"/>
</dbReference>
<geneLocation type="plasmid" evidence="1 2">
    <name>pVN20-VB00237</name>
</geneLocation>
<organism evidence="1 2">
    <name type="scientific">Vibrio navarrensis</name>
    <dbReference type="NCBI Taxonomy" id="29495"/>
    <lineage>
        <taxon>Bacteria</taxon>
        <taxon>Pseudomonadati</taxon>
        <taxon>Pseudomonadota</taxon>
        <taxon>Gammaproteobacteria</taxon>
        <taxon>Vibrionales</taxon>
        <taxon>Vibrionaceae</taxon>
        <taxon>Vibrio</taxon>
    </lineage>
</organism>
<dbReference type="AlphaFoldDB" id="A0AAJ4IGX2"/>
<name>A0AAJ4IGX2_9VIBR</name>
<sequence length="64" mass="7623">MKNFLIDQKMVNLVERLRQIEKITVREIIGALNVALASRDVRIESKQDFDDFLHQVCEYQEQDE</sequence>
<accession>A0AAJ4IGX2</accession>